<evidence type="ECO:0000256" key="2">
    <source>
        <dbReference type="ARBA" id="ARBA00023163"/>
    </source>
</evidence>
<dbReference type="Proteomes" id="UP000823631">
    <property type="component" value="Unassembled WGS sequence"/>
</dbReference>
<comment type="caution">
    <text evidence="4">The sequence shown here is derived from an EMBL/GenBank/DDBJ whole genome shotgun (WGS) entry which is preliminary data.</text>
</comment>
<keyword evidence="1" id="KW-0805">Transcription regulation</keyword>
<evidence type="ECO:0000259" key="3">
    <source>
        <dbReference type="PROSITE" id="PS01124"/>
    </source>
</evidence>
<accession>A0A9D9GPU6</accession>
<dbReference type="SMART" id="SM00342">
    <property type="entry name" value="HTH_ARAC"/>
    <property type="match status" value="1"/>
</dbReference>
<dbReference type="Pfam" id="PF06719">
    <property type="entry name" value="AraC_N"/>
    <property type="match status" value="1"/>
</dbReference>
<dbReference type="InterPro" id="IPR009057">
    <property type="entry name" value="Homeodomain-like_sf"/>
</dbReference>
<dbReference type="PANTHER" id="PTHR43436:SF1">
    <property type="entry name" value="TRANSCRIPTIONAL REGULATORY PROTEIN"/>
    <property type="match status" value="1"/>
</dbReference>
<dbReference type="SUPFAM" id="SSF46689">
    <property type="entry name" value="Homeodomain-like"/>
    <property type="match status" value="2"/>
</dbReference>
<dbReference type="GO" id="GO:0003700">
    <property type="term" value="F:DNA-binding transcription factor activity"/>
    <property type="evidence" value="ECO:0007669"/>
    <property type="project" value="InterPro"/>
</dbReference>
<name>A0A9D9GPU6_9GAMM</name>
<gene>
    <name evidence="4" type="ORF">IAB19_05150</name>
</gene>
<dbReference type="AlphaFoldDB" id="A0A9D9GPU6"/>
<dbReference type="EMBL" id="JADINH010000110">
    <property type="protein sequence ID" value="MBO8415747.1"/>
    <property type="molecule type" value="Genomic_DNA"/>
</dbReference>
<proteinExistence type="predicted"/>
<dbReference type="Pfam" id="PF12833">
    <property type="entry name" value="HTH_18"/>
    <property type="match status" value="1"/>
</dbReference>
<evidence type="ECO:0000313" key="4">
    <source>
        <dbReference type="EMBL" id="MBO8415747.1"/>
    </source>
</evidence>
<organism evidence="4 5">
    <name type="scientific">Candidatus Avisuccinivibrio stercorigallinarum</name>
    <dbReference type="NCBI Taxonomy" id="2840704"/>
    <lineage>
        <taxon>Bacteria</taxon>
        <taxon>Pseudomonadati</taxon>
        <taxon>Pseudomonadota</taxon>
        <taxon>Gammaproteobacteria</taxon>
        <taxon>Aeromonadales</taxon>
        <taxon>Succinivibrionaceae</taxon>
        <taxon>Succinivibrionaceae incertae sedis</taxon>
        <taxon>Candidatus Avisuccinivibrio</taxon>
    </lineage>
</organism>
<dbReference type="PANTHER" id="PTHR43436">
    <property type="entry name" value="ARAC-FAMILY TRANSCRIPTIONAL REGULATOR"/>
    <property type="match status" value="1"/>
</dbReference>
<dbReference type="InterPro" id="IPR018060">
    <property type="entry name" value="HTH_AraC"/>
</dbReference>
<protein>
    <submittedName>
        <fullName evidence="4">AraC family transcriptional regulator</fullName>
    </submittedName>
</protein>
<evidence type="ECO:0000313" key="5">
    <source>
        <dbReference type="Proteomes" id="UP000823631"/>
    </source>
</evidence>
<dbReference type="GO" id="GO:0043565">
    <property type="term" value="F:sequence-specific DNA binding"/>
    <property type="evidence" value="ECO:0007669"/>
    <property type="project" value="InterPro"/>
</dbReference>
<reference evidence="4" key="1">
    <citation type="submission" date="2020-10" db="EMBL/GenBank/DDBJ databases">
        <authorList>
            <person name="Gilroy R."/>
        </authorList>
    </citation>
    <scope>NUCLEOTIDE SEQUENCE</scope>
    <source>
        <strain evidence="4">17213</strain>
    </source>
</reference>
<sequence length="304" mass="34365">MDLAEINRRRALSELLAEVKARCPQSGVVELPVPGLRCSRRENAGEDVACFYETCIALIVQGSKKVTVGRQELSYGAGDMILVTVDMPSCYRIEPMVDGSPFYALSLRLDRSLLFELCSKVHAAPVTAWRAFEVHRAGADIVSCLLRLMQCSDPEKVDLLAPLIKQELYYHLLKSSFGPQLRQIFGQESRSAKIIKAVDYLKRNFKEPISIEALASLVNMASPTFYRHFKQFLSISPLQYQKSLRLHEARRLMLTENYTASQAAYAVGYESDQQFSREYKRLFGLAPRESVLNERAKGALQFNP</sequence>
<keyword evidence="2" id="KW-0804">Transcription</keyword>
<evidence type="ECO:0000256" key="1">
    <source>
        <dbReference type="ARBA" id="ARBA00023015"/>
    </source>
</evidence>
<feature type="domain" description="HTH araC/xylS-type" evidence="3">
    <location>
        <begin position="195"/>
        <end position="293"/>
    </location>
</feature>
<dbReference type="PROSITE" id="PS01124">
    <property type="entry name" value="HTH_ARAC_FAMILY_2"/>
    <property type="match status" value="1"/>
</dbReference>
<dbReference type="InterPro" id="IPR009594">
    <property type="entry name" value="Tscrpt_reg_HTH_AraC_N"/>
</dbReference>
<dbReference type="Gene3D" id="1.10.10.60">
    <property type="entry name" value="Homeodomain-like"/>
    <property type="match status" value="1"/>
</dbReference>
<reference evidence="4" key="2">
    <citation type="journal article" date="2021" name="PeerJ">
        <title>Extensive microbial diversity within the chicken gut microbiome revealed by metagenomics and culture.</title>
        <authorList>
            <person name="Gilroy R."/>
            <person name="Ravi A."/>
            <person name="Getino M."/>
            <person name="Pursley I."/>
            <person name="Horton D.L."/>
            <person name="Alikhan N.F."/>
            <person name="Baker D."/>
            <person name="Gharbi K."/>
            <person name="Hall N."/>
            <person name="Watson M."/>
            <person name="Adriaenssens E.M."/>
            <person name="Foster-Nyarko E."/>
            <person name="Jarju S."/>
            <person name="Secka A."/>
            <person name="Antonio M."/>
            <person name="Oren A."/>
            <person name="Chaudhuri R.R."/>
            <person name="La Ragione R."/>
            <person name="Hildebrand F."/>
            <person name="Pallen M.J."/>
        </authorList>
    </citation>
    <scope>NUCLEOTIDE SEQUENCE</scope>
    <source>
        <strain evidence="4">17213</strain>
    </source>
</reference>